<dbReference type="FunFam" id="3.30.70.1350:FF:000001">
    <property type="entry name" value="Metal tolerance protein 11"/>
    <property type="match status" value="1"/>
</dbReference>
<feature type="compositionally biased region" description="Basic and acidic residues" evidence="7">
    <location>
        <begin position="27"/>
        <end position="42"/>
    </location>
</feature>
<evidence type="ECO:0000256" key="8">
    <source>
        <dbReference type="SAM" id="Phobius"/>
    </source>
</evidence>
<dbReference type="EMBL" id="WIGO01000057">
    <property type="protein sequence ID" value="KAF6833593.1"/>
    <property type="molecule type" value="Genomic_DNA"/>
</dbReference>
<evidence type="ECO:0000256" key="4">
    <source>
        <dbReference type="ARBA" id="ARBA00022989"/>
    </source>
</evidence>
<dbReference type="InterPro" id="IPR058533">
    <property type="entry name" value="Cation_efflux_TM"/>
</dbReference>
<feature type="domain" description="Cation efflux protein cytoplasmic" evidence="10">
    <location>
        <begin position="385"/>
        <end position="444"/>
    </location>
</feature>
<dbReference type="GO" id="GO:0030003">
    <property type="term" value="P:intracellular monoatomic cation homeostasis"/>
    <property type="evidence" value="ECO:0007669"/>
    <property type="project" value="UniProtKB-ARBA"/>
</dbReference>
<evidence type="ECO:0000256" key="2">
    <source>
        <dbReference type="ARBA" id="ARBA00022448"/>
    </source>
</evidence>
<feature type="transmembrane region" description="Helical" evidence="8">
    <location>
        <begin position="239"/>
        <end position="258"/>
    </location>
</feature>
<keyword evidence="6 8" id="KW-0472">Membrane</keyword>
<dbReference type="GO" id="GO:0098771">
    <property type="term" value="P:inorganic ion homeostasis"/>
    <property type="evidence" value="ECO:0007669"/>
    <property type="project" value="UniProtKB-ARBA"/>
</dbReference>
<comment type="caution">
    <text evidence="11">The sequence shown here is derived from an EMBL/GenBank/DDBJ whole genome shotgun (WGS) entry which is preliminary data.</text>
</comment>
<organism evidence="11 12">
    <name type="scientific">Colletotrichum plurivorum</name>
    <dbReference type="NCBI Taxonomy" id="2175906"/>
    <lineage>
        <taxon>Eukaryota</taxon>
        <taxon>Fungi</taxon>
        <taxon>Dikarya</taxon>
        <taxon>Ascomycota</taxon>
        <taxon>Pezizomycotina</taxon>
        <taxon>Sordariomycetes</taxon>
        <taxon>Hypocreomycetidae</taxon>
        <taxon>Glomerellales</taxon>
        <taxon>Glomerellaceae</taxon>
        <taxon>Colletotrichum</taxon>
        <taxon>Colletotrichum orchidearum species complex</taxon>
    </lineage>
</organism>
<feature type="transmembrane region" description="Helical" evidence="8">
    <location>
        <begin position="332"/>
        <end position="353"/>
    </location>
</feature>
<evidence type="ECO:0000256" key="7">
    <source>
        <dbReference type="SAM" id="MobiDB-lite"/>
    </source>
</evidence>
<evidence type="ECO:0000313" key="12">
    <source>
        <dbReference type="Proteomes" id="UP000654918"/>
    </source>
</evidence>
<feature type="region of interest" description="Disordered" evidence="7">
    <location>
        <begin position="95"/>
        <end position="124"/>
    </location>
</feature>
<feature type="region of interest" description="Disordered" evidence="7">
    <location>
        <begin position="1"/>
        <end position="42"/>
    </location>
</feature>
<dbReference type="GO" id="GO:0016020">
    <property type="term" value="C:membrane"/>
    <property type="evidence" value="ECO:0007669"/>
    <property type="project" value="InterPro"/>
</dbReference>
<feature type="domain" description="Cation efflux protein transmembrane" evidence="9">
    <location>
        <begin position="174"/>
        <end position="361"/>
    </location>
</feature>
<dbReference type="Proteomes" id="UP000654918">
    <property type="component" value="Unassembled WGS sequence"/>
</dbReference>
<dbReference type="FunFam" id="1.20.1510.10:FF:000005">
    <property type="entry name" value="Putative Cation diffusion facilitator 1"/>
    <property type="match status" value="1"/>
</dbReference>
<name>A0A8H6KLR3_9PEZI</name>
<dbReference type="InterPro" id="IPR036837">
    <property type="entry name" value="Cation_efflux_CTD_sf"/>
</dbReference>
<dbReference type="GO" id="GO:0012505">
    <property type="term" value="C:endomembrane system"/>
    <property type="evidence" value="ECO:0007669"/>
    <property type="project" value="UniProtKB-SubCell"/>
</dbReference>
<comment type="subcellular location">
    <subcellularLocation>
        <location evidence="1">Endomembrane system</location>
        <topology evidence="1">Multi-pass membrane protein</topology>
    </subcellularLocation>
</comment>
<dbReference type="GO" id="GO:0008324">
    <property type="term" value="F:monoatomic cation transmembrane transporter activity"/>
    <property type="evidence" value="ECO:0007669"/>
    <property type="project" value="InterPro"/>
</dbReference>
<evidence type="ECO:0000256" key="5">
    <source>
        <dbReference type="ARBA" id="ARBA00023065"/>
    </source>
</evidence>
<dbReference type="Pfam" id="PF01545">
    <property type="entry name" value="Cation_efflux"/>
    <property type="match status" value="1"/>
</dbReference>
<dbReference type="SUPFAM" id="SSF160240">
    <property type="entry name" value="Cation efflux protein cytoplasmic domain-like"/>
    <property type="match status" value="1"/>
</dbReference>
<dbReference type="SUPFAM" id="SSF161111">
    <property type="entry name" value="Cation efflux protein transmembrane domain-like"/>
    <property type="match status" value="1"/>
</dbReference>
<evidence type="ECO:0000256" key="1">
    <source>
        <dbReference type="ARBA" id="ARBA00004127"/>
    </source>
</evidence>
<feature type="transmembrane region" description="Helical" evidence="8">
    <location>
        <begin position="170"/>
        <end position="190"/>
    </location>
</feature>
<gene>
    <name evidence="11" type="ORF">CPLU01_05469</name>
</gene>
<keyword evidence="3 8" id="KW-0812">Transmembrane</keyword>
<evidence type="ECO:0000313" key="11">
    <source>
        <dbReference type="EMBL" id="KAF6833593.1"/>
    </source>
</evidence>
<reference evidence="11" key="1">
    <citation type="journal article" date="2020" name="Phytopathology">
        <title>Genome Sequence Resources of Colletotrichum truncatum, C. plurivorum, C. musicola, and C. sojae: Four Species Pathogenic to Soybean (Glycine max).</title>
        <authorList>
            <person name="Rogerio F."/>
            <person name="Boufleur T.R."/>
            <person name="Ciampi-Guillardi M."/>
            <person name="Sukno S.A."/>
            <person name="Thon M.R."/>
            <person name="Massola Junior N.S."/>
            <person name="Baroncelli R."/>
        </authorList>
    </citation>
    <scope>NUCLEOTIDE SEQUENCE</scope>
    <source>
        <strain evidence="11">LFN00145</strain>
    </source>
</reference>
<feature type="transmembrane region" description="Helical" evidence="8">
    <location>
        <begin position="196"/>
        <end position="218"/>
    </location>
</feature>
<keyword evidence="12" id="KW-1185">Reference proteome</keyword>
<dbReference type="InterPro" id="IPR002524">
    <property type="entry name" value="Cation_efflux"/>
</dbReference>
<dbReference type="NCBIfam" id="TIGR01297">
    <property type="entry name" value="CDF"/>
    <property type="match status" value="1"/>
</dbReference>
<dbReference type="InterPro" id="IPR027469">
    <property type="entry name" value="Cation_efflux_TMD_sf"/>
</dbReference>
<keyword evidence="2" id="KW-0813">Transport</keyword>
<dbReference type="InterPro" id="IPR027470">
    <property type="entry name" value="Cation_efflux_CTD"/>
</dbReference>
<keyword evidence="4 8" id="KW-1133">Transmembrane helix</keyword>
<dbReference type="PANTHER" id="PTHR43840:SF13">
    <property type="entry name" value="CATION EFFLUX PROTEIN CYTOPLASMIC DOMAIN-CONTAINING PROTEIN"/>
    <property type="match status" value="1"/>
</dbReference>
<dbReference type="Gene3D" id="3.30.70.1350">
    <property type="entry name" value="Cation efflux protein, cytoplasmic domain"/>
    <property type="match status" value="1"/>
</dbReference>
<dbReference type="InterPro" id="IPR050291">
    <property type="entry name" value="CDF_Transporter"/>
</dbReference>
<accession>A0A8H6KLR3</accession>
<dbReference type="Gene3D" id="1.20.1510.10">
    <property type="entry name" value="Cation efflux protein transmembrane domain"/>
    <property type="match status" value="1"/>
</dbReference>
<dbReference type="Pfam" id="PF16916">
    <property type="entry name" value="ZT_dimer"/>
    <property type="match status" value="1"/>
</dbReference>
<evidence type="ECO:0000259" key="10">
    <source>
        <dbReference type="Pfam" id="PF16916"/>
    </source>
</evidence>
<dbReference type="PANTHER" id="PTHR43840">
    <property type="entry name" value="MITOCHONDRIAL METAL TRANSPORTER 1-RELATED"/>
    <property type="match status" value="1"/>
</dbReference>
<sequence>MQTPRESQDNVQPSSIYSVRGNSVGDLKTDLKGEDKAESNKHLKDYQADIIALVPAPGTDDRAGSEGLFVSTTNDTVIGKHDVVGTSSAVDGTDASTVDTYRPDPYDFGRHRRDDVSKKQMAIEHPKGNKRKLSKFYTRQNELIDQFLGAEDEEAQQVDEDARMGPKIKFAVNASFTVNFCLFVIQLYAAVSTGSLSLFATAADAFMDLVSSFVMLITSRLAARPSIYKYPVGRTRIETIGIILFCALMTTVAIQLLVESGRALGEGQRKSEELHIVPIVIVGVAIFAKGSLMVYCFAYRKYPSVHVFFIDHRNDIAVNSFGLIMSVVGDRFVWYLDPIGAICIALLILFSWVTNAFEQVWLLVGKSAPRDFLSKLVYMAMTHDTRILKVDTCRAYHAGQRYYVEVDIVMDESTPLRISHDVAQELQRKIEGLSDVERAFVHVDYENTHDPATEHKEICPRIEKKPKRTLKEILLRTKKETSKVSETEISSGRNSG</sequence>
<protein>
    <submittedName>
        <fullName evidence="11">Cation efflux family protein</fullName>
    </submittedName>
</protein>
<feature type="compositionally biased region" description="Basic and acidic residues" evidence="7">
    <location>
        <begin position="101"/>
        <end position="124"/>
    </location>
</feature>
<keyword evidence="5" id="KW-0406">Ion transport</keyword>
<evidence type="ECO:0000259" key="9">
    <source>
        <dbReference type="Pfam" id="PF01545"/>
    </source>
</evidence>
<dbReference type="AlphaFoldDB" id="A0A8H6KLR3"/>
<evidence type="ECO:0000256" key="6">
    <source>
        <dbReference type="ARBA" id="ARBA00023136"/>
    </source>
</evidence>
<feature type="compositionally biased region" description="Polar residues" evidence="7">
    <location>
        <begin position="1"/>
        <end position="21"/>
    </location>
</feature>
<feature type="transmembrane region" description="Helical" evidence="8">
    <location>
        <begin position="278"/>
        <end position="298"/>
    </location>
</feature>
<evidence type="ECO:0000256" key="3">
    <source>
        <dbReference type="ARBA" id="ARBA00022692"/>
    </source>
</evidence>
<proteinExistence type="predicted"/>